<keyword evidence="6 9" id="KW-0319">Glycerol metabolism</keyword>
<dbReference type="Pfam" id="PF02782">
    <property type="entry name" value="FGGY_C"/>
    <property type="match status" value="1"/>
</dbReference>
<feature type="binding site" evidence="9">
    <location>
        <position position="85"/>
    </location>
    <ligand>
        <name>sn-glycerol 3-phosphate</name>
        <dbReference type="ChEBI" id="CHEBI:57597"/>
    </ligand>
</feature>
<feature type="binding site" evidence="9">
    <location>
        <position position="314"/>
    </location>
    <ligand>
        <name>ATP</name>
        <dbReference type="ChEBI" id="CHEBI:30616"/>
    </ligand>
</feature>
<feature type="binding site" evidence="9">
    <location>
        <position position="16"/>
    </location>
    <ligand>
        <name>ATP</name>
        <dbReference type="ChEBI" id="CHEBI:30616"/>
    </ligand>
</feature>
<feature type="binding site" evidence="9">
    <location>
        <position position="267"/>
    </location>
    <ligand>
        <name>ADP</name>
        <dbReference type="ChEBI" id="CHEBI:456216"/>
    </ligand>
</feature>
<dbReference type="eggNOG" id="COG0554">
    <property type="taxonomic scope" value="Bacteria"/>
</dbReference>
<feature type="domain" description="Carbohydrate kinase FGGY C-terminal" evidence="11">
    <location>
        <begin position="263"/>
        <end position="447"/>
    </location>
</feature>
<dbReference type="PIRSF" id="PIRSF000538">
    <property type="entry name" value="GlpK"/>
    <property type="match status" value="1"/>
</dbReference>
<evidence type="ECO:0000256" key="1">
    <source>
        <dbReference type="ARBA" id="ARBA00005190"/>
    </source>
</evidence>
<dbReference type="AlphaFoldDB" id="C6XQW2"/>
<dbReference type="EC" id="2.7.1.30" evidence="9"/>
<feature type="binding site" evidence="9">
    <location>
        <position position="15"/>
    </location>
    <ligand>
        <name>ATP</name>
        <dbReference type="ChEBI" id="CHEBI:30616"/>
    </ligand>
</feature>
<evidence type="ECO:0000256" key="9">
    <source>
        <dbReference type="HAMAP-Rule" id="MF_00186"/>
    </source>
</evidence>
<dbReference type="PANTHER" id="PTHR10196">
    <property type="entry name" value="SUGAR KINASE"/>
    <property type="match status" value="1"/>
</dbReference>
<accession>C6XQW2</accession>
<feature type="binding site" evidence="9">
    <location>
        <position position="245"/>
    </location>
    <ligand>
        <name>glycerol</name>
        <dbReference type="ChEBI" id="CHEBI:17754"/>
    </ligand>
</feature>
<dbReference type="SUPFAM" id="SSF53067">
    <property type="entry name" value="Actin-like ATPase domain"/>
    <property type="match status" value="2"/>
</dbReference>
<feature type="binding site" evidence="9">
    <location>
        <position position="136"/>
    </location>
    <ligand>
        <name>sn-glycerol 3-phosphate</name>
        <dbReference type="ChEBI" id="CHEBI:57597"/>
    </ligand>
</feature>
<dbReference type="GO" id="GO:0005524">
    <property type="term" value="F:ATP binding"/>
    <property type="evidence" value="ECO:0007669"/>
    <property type="project" value="UniProtKB-UniRule"/>
</dbReference>
<feature type="binding site" evidence="9">
    <location>
        <position position="85"/>
    </location>
    <ligand>
        <name>glycerol</name>
        <dbReference type="ChEBI" id="CHEBI:17754"/>
    </ligand>
</feature>
<dbReference type="NCBIfam" id="NF000756">
    <property type="entry name" value="PRK00047.1"/>
    <property type="match status" value="1"/>
</dbReference>
<evidence type="ECO:0000256" key="3">
    <source>
        <dbReference type="ARBA" id="ARBA00022679"/>
    </source>
</evidence>
<dbReference type="GO" id="GO:0019563">
    <property type="term" value="P:glycerol catabolic process"/>
    <property type="evidence" value="ECO:0007669"/>
    <property type="project" value="UniProtKB-UniRule"/>
</dbReference>
<feature type="binding site" evidence="9">
    <location>
        <position position="14"/>
    </location>
    <ligand>
        <name>ADP</name>
        <dbReference type="ChEBI" id="CHEBI:456216"/>
    </ligand>
</feature>
<name>C6XQW2_HIRBI</name>
<comment type="activity regulation">
    <text evidence="9">Inhibited by fructose 1,6-bisphosphate (FBP).</text>
</comment>
<evidence type="ECO:0000256" key="5">
    <source>
        <dbReference type="ARBA" id="ARBA00022777"/>
    </source>
</evidence>
<dbReference type="Proteomes" id="UP000002745">
    <property type="component" value="Chromosome"/>
</dbReference>
<dbReference type="PROSITE" id="PS00933">
    <property type="entry name" value="FGGY_KINASES_1"/>
    <property type="match status" value="1"/>
</dbReference>
<evidence type="ECO:0000259" key="10">
    <source>
        <dbReference type="Pfam" id="PF00370"/>
    </source>
</evidence>
<dbReference type="STRING" id="582402.Hbal_2820"/>
<dbReference type="RefSeq" id="WP_015828643.1">
    <property type="nucleotide sequence ID" value="NC_012982.1"/>
</dbReference>
<dbReference type="OrthoDB" id="9805576at2"/>
<dbReference type="CDD" id="cd07786">
    <property type="entry name" value="FGGY_EcGK_like"/>
    <property type="match status" value="1"/>
</dbReference>
<dbReference type="EMBL" id="CP001678">
    <property type="protein sequence ID" value="ACT60493.1"/>
    <property type="molecule type" value="Genomic_DNA"/>
</dbReference>
<feature type="binding site" evidence="9">
    <location>
        <position position="14"/>
    </location>
    <ligand>
        <name>ATP</name>
        <dbReference type="ChEBI" id="CHEBI:30616"/>
    </ligand>
</feature>
<evidence type="ECO:0000256" key="2">
    <source>
        <dbReference type="ARBA" id="ARBA00009156"/>
    </source>
</evidence>
<feature type="binding site" evidence="9">
    <location>
        <position position="410"/>
    </location>
    <ligand>
        <name>ADP</name>
        <dbReference type="ChEBI" id="CHEBI:456216"/>
    </ligand>
</feature>
<dbReference type="UniPathway" id="UPA00618">
    <property type="reaction ID" value="UER00672"/>
</dbReference>
<dbReference type="FunFam" id="3.30.420.40:FF:000008">
    <property type="entry name" value="Glycerol kinase"/>
    <property type="match status" value="1"/>
</dbReference>
<feature type="binding site" evidence="9">
    <location>
        <position position="84"/>
    </location>
    <ligand>
        <name>sn-glycerol 3-phosphate</name>
        <dbReference type="ChEBI" id="CHEBI:57597"/>
    </ligand>
</feature>
<keyword evidence="3 9" id="KW-0808">Transferase</keyword>
<feature type="binding site" evidence="9">
    <location>
        <position position="18"/>
    </location>
    <ligand>
        <name>ADP</name>
        <dbReference type="ChEBI" id="CHEBI:456216"/>
    </ligand>
</feature>
<dbReference type="HOGENOM" id="CLU_009281_2_3_5"/>
<dbReference type="NCBIfam" id="TIGR01311">
    <property type="entry name" value="glycerol_kin"/>
    <property type="match status" value="1"/>
</dbReference>
<dbReference type="Gene3D" id="3.30.420.40">
    <property type="match status" value="2"/>
</dbReference>
<feature type="binding site" evidence="9">
    <location>
        <position position="246"/>
    </location>
    <ligand>
        <name>glycerol</name>
        <dbReference type="ChEBI" id="CHEBI:17754"/>
    </ligand>
</feature>
<sequence length="501" mass="54648">MDSGQVILAIDCGTTSCRTLAFDHDGQILATEQLALKQYFPEDGWVEHDAVEIWLNTLKTIRATIQTCKDINQLPVAIGITNQRETLVVWDRKTGAPIHKALVWQDRRTAEFCKKLTQEGKGERVQNATGLLLDPYFSASKIAWILDNVPGARARADKGELVCGTVDSYVIWNLTGGKSHLTDETNASRTSLYNIHDGKWDEEMLEIFNVPKSLLPDVLPSVADFGTAAADIIGMSLPICGVAGDQQAASFGQGCFEAGMSKATYGTGCFALVNTGNTPVKSSHKLLTTIACRSGGDVQYAIEGSIFIAGAVVQWMKERMELVEASGETEELAAALESNKGVYLVPAFTGLGAPYWDSEARGAIFGLRRETGKRTIVRAGLESVAYQTRDLVSALNADGYELKSLRVDGGMSQNNWLMQFLSDVLNIPVERSSTIESTALGVAMLAGLYIGFWKDEQDLKKCLGTTKAFLPKMDDEIRQQQLAGWDIAVKSVRYHAELSRG</sequence>
<evidence type="ECO:0000256" key="4">
    <source>
        <dbReference type="ARBA" id="ARBA00022741"/>
    </source>
</evidence>
<dbReference type="GO" id="GO:0004370">
    <property type="term" value="F:glycerol kinase activity"/>
    <property type="evidence" value="ECO:0007669"/>
    <property type="project" value="UniProtKB-UniRule"/>
</dbReference>
<dbReference type="GO" id="GO:0005829">
    <property type="term" value="C:cytosol"/>
    <property type="evidence" value="ECO:0007669"/>
    <property type="project" value="TreeGrafter"/>
</dbReference>
<evidence type="ECO:0000313" key="12">
    <source>
        <dbReference type="EMBL" id="ACT60493.1"/>
    </source>
</evidence>
<feature type="binding site" evidence="9">
    <location>
        <position position="14"/>
    </location>
    <ligand>
        <name>sn-glycerol 3-phosphate</name>
        <dbReference type="ChEBI" id="CHEBI:57597"/>
    </ligand>
</feature>
<gene>
    <name evidence="9" type="primary">glpK</name>
    <name evidence="12" type="ordered locus">Hbal_2820</name>
</gene>
<dbReference type="KEGG" id="hba:Hbal_2820"/>
<dbReference type="FunFam" id="3.30.420.40:FF:000007">
    <property type="entry name" value="Glycerol kinase"/>
    <property type="match status" value="1"/>
</dbReference>
<dbReference type="PANTHER" id="PTHR10196:SF78">
    <property type="entry name" value="GLYCEROL KINASE"/>
    <property type="match status" value="1"/>
</dbReference>
<comment type="catalytic activity">
    <reaction evidence="8 9">
        <text>glycerol + ATP = sn-glycerol 3-phosphate + ADP + H(+)</text>
        <dbReference type="Rhea" id="RHEA:21644"/>
        <dbReference type="ChEBI" id="CHEBI:15378"/>
        <dbReference type="ChEBI" id="CHEBI:17754"/>
        <dbReference type="ChEBI" id="CHEBI:30616"/>
        <dbReference type="ChEBI" id="CHEBI:57597"/>
        <dbReference type="ChEBI" id="CHEBI:456216"/>
        <dbReference type="EC" id="2.7.1.30"/>
    </reaction>
</comment>
<feature type="binding site" evidence="9">
    <location>
        <position position="84"/>
    </location>
    <ligand>
        <name>glycerol</name>
        <dbReference type="ChEBI" id="CHEBI:17754"/>
    </ligand>
</feature>
<comment type="pathway">
    <text evidence="1 9">Polyol metabolism; glycerol degradation via glycerol kinase pathway; sn-glycerol 3-phosphate from glycerol: step 1/1.</text>
</comment>
<proteinExistence type="inferred from homology"/>
<dbReference type="HAMAP" id="MF_00186">
    <property type="entry name" value="Glycerol_kin"/>
    <property type="match status" value="1"/>
</dbReference>
<feature type="binding site" evidence="9">
    <location>
        <position position="267"/>
    </location>
    <ligand>
        <name>ATP</name>
        <dbReference type="ChEBI" id="CHEBI:30616"/>
    </ligand>
</feature>
<keyword evidence="13" id="KW-1185">Reference proteome</keyword>
<organism evidence="12 13">
    <name type="scientific">Hirschia baltica (strain ATCC 49814 / DSM 5838 / IFAM 1418)</name>
    <dbReference type="NCBI Taxonomy" id="582402"/>
    <lineage>
        <taxon>Bacteria</taxon>
        <taxon>Pseudomonadati</taxon>
        <taxon>Pseudomonadota</taxon>
        <taxon>Alphaproteobacteria</taxon>
        <taxon>Hyphomonadales</taxon>
        <taxon>Hyphomonadaceae</taxon>
        <taxon>Hirschia</taxon>
    </lineage>
</organism>
<keyword evidence="5 9" id="KW-0418">Kinase</keyword>
<dbReference type="GO" id="GO:0006072">
    <property type="term" value="P:glycerol-3-phosphate metabolic process"/>
    <property type="evidence" value="ECO:0007669"/>
    <property type="project" value="InterPro"/>
</dbReference>
<dbReference type="InterPro" id="IPR043129">
    <property type="entry name" value="ATPase_NBD"/>
</dbReference>
<evidence type="ECO:0000256" key="6">
    <source>
        <dbReference type="ARBA" id="ARBA00022798"/>
    </source>
</evidence>
<protein>
    <recommendedName>
        <fullName evidence="9">Glycerol kinase</fullName>
        <ecNumber evidence="9">2.7.1.30</ecNumber>
    </recommendedName>
    <alternativeName>
        <fullName evidence="9">ATP:glycerol 3-phosphotransferase</fullName>
    </alternativeName>
    <alternativeName>
        <fullName evidence="9">Glycerokinase</fullName>
        <shortName evidence="9">GK</shortName>
    </alternativeName>
</protein>
<feature type="binding site" evidence="9">
    <location>
        <position position="410"/>
    </location>
    <ligand>
        <name>ATP</name>
        <dbReference type="ChEBI" id="CHEBI:30616"/>
    </ligand>
</feature>
<feature type="binding site" evidence="9">
    <location>
        <position position="245"/>
    </location>
    <ligand>
        <name>sn-glycerol 3-phosphate</name>
        <dbReference type="ChEBI" id="CHEBI:57597"/>
    </ligand>
</feature>
<comment type="function">
    <text evidence="9">Key enzyme in the regulation of glycerol uptake and metabolism. Catalyzes the phosphorylation of glycerol to yield sn-glycerol 3-phosphate.</text>
</comment>
<dbReference type="InterPro" id="IPR005999">
    <property type="entry name" value="Glycerol_kin"/>
</dbReference>
<evidence type="ECO:0000256" key="8">
    <source>
        <dbReference type="ARBA" id="ARBA00052101"/>
    </source>
</evidence>
<evidence type="ECO:0000259" key="11">
    <source>
        <dbReference type="Pfam" id="PF02782"/>
    </source>
</evidence>
<dbReference type="InterPro" id="IPR000577">
    <property type="entry name" value="Carb_kinase_FGGY"/>
</dbReference>
<feature type="domain" description="Carbohydrate kinase FGGY N-terminal" evidence="10">
    <location>
        <begin position="6"/>
        <end position="252"/>
    </location>
</feature>
<keyword evidence="4 9" id="KW-0547">Nucleotide-binding</keyword>
<evidence type="ECO:0000256" key="7">
    <source>
        <dbReference type="ARBA" id="ARBA00022840"/>
    </source>
</evidence>
<dbReference type="InterPro" id="IPR018484">
    <property type="entry name" value="FGGY_N"/>
</dbReference>
<dbReference type="InterPro" id="IPR018483">
    <property type="entry name" value="Carb_kinase_FGGY_CS"/>
</dbReference>
<feature type="binding site" evidence="9">
    <location>
        <position position="310"/>
    </location>
    <ligand>
        <name>ADP</name>
        <dbReference type="ChEBI" id="CHEBI:456216"/>
    </ligand>
</feature>
<dbReference type="Pfam" id="PF00370">
    <property type="entry name" value="FGGY_N"/>
    <property type="match status" value="1"/>
</dbReference>
<reference evidence="13" key="1">
    <citation type="journal article" date="2011" name="J. Bacteriol.">
        <title>Genome sequences of eight morphologically diverse alphaproteobacteria.</title>
        <authorList>
            <consortium name="US DOE Joint Genome Institute"/>
            <person name="Brown P.J."/>
            <person name="Kysela D.T."/>
            <person name="Buechlein A."/>
            <person name="Hemmerich C."/>
            <person name="Brun Y.V."/>
        </authorList>
    </citation>
    <scope>NUCLEOTIDE SEQUENCE [LARGE SCALE GENOMIC DNA]</scope>
    <source>
        <strain evidence="13">ATCC 49814 / DSM 5838 / IFAM 1418</strain>
    </source>
</reference>
<dbReference type="InterPro" id="IPR018485">
    <property type="entry name" value="FGGY_C"/>
</dbReference>
<evidence type="ECO:0000313" key="13">
    <source>
        <dbReference type="Proteomes" id="UP000002745"/>
    </source>
</evidence>
<feature type="binding site" evidence="9">
    <location>
        <position position="414"/>
    </location>
    <ligand>
        <name>ADP</name>
        <dbReference type="ChEBI" id="CHEBI:456216"/>
    </ligand>
</feature>
<feature type="binding site" evidence="9">
    <location>
        <position position="310"/>
    </location>
    <ligand>
        <name>ATP</name>
        <dbReference type="ChEBI" id="CHEBI:30616"/>
    </ligand>
</feature>
<keyword evidence="7 9" id="KW-0067">ATP-binding</keyword>
<feature type="binding site" evidence="9">
    <location>
        <position position="136"/>
    </location>
    <ligand>
        <name>glycerol</name>
        <dbReference type="ChEBI" id="CHEBI:17754"/>
    </ligand>
</feature>
<comment type="similarity">
    <text evidence="2 9">Belongs to the FGGY kinase family.</text>
</comment>